<dbReference type="Proteomes" id="UP000268857">
    <property type="component" value="Unassembled WGS sequence"/>
</dbReference>
<proteinExistence type="predicted"/>
<protein>
    <recommendedName>
        <fullName evidence="3">dTDP-4-dehydrorhamnose 3,5-epimerase</fullName>
    </recommendedName>
</protein>
<accession>A0A433MYX8</accession>
<dbReference type="InterPro" id="IPR014710">
    <property type="entry name" value="RmlC-like_jellyroll"/>
</dbReference>
<evidence type="ECO:0000313" key="1">
    <source>
        <dbReference type="EMBL" id="RUR73512.1"/>
    </source>
</evidence>
<dbReference type="Gene3D" id="2.60.120.10">
    <property type="entry name" value="Jelly Rolls"/>
    <property type="match status" value="1"/>
</dbReference>
<dbReference type="AlphaFoldDB" id="A0A433MYX8"/>
<dbReference type="SUPFAM" id="SSF51182">
    <property type="entry name" value="RmlC-like cupins"/>
    <property type="match status" value="1"/>
</dbReference>
<reference evidence="1 2" key="1">
    <citation type="journal article" date="2019" name="Genome Biol. Evol.">
        <title>Day and night: Metabolic profiles and evolutionary relationships of six axenic non-marine cyanobacteria.</title>
        <authorList>
            <person name="Will S.E."/>
            <person name="Henke P."/>
            <person name="Boedeker C."/>
            <person name="Huang S."/>
            <person name="Brinkmann H."/>
            <person name="Rohde M."/>
            <person name="Jarek M."/>
            <person name="Friedl T."/>
            <person name="Seufert S."/>
            <person name="Schumacher M."/>
            <person name="Overmann J."/>
            <person name="Neumann-Schaal M."/>
            <person name="Petersen J."/>
        </authorList>
    </citation>
    <scope>NUCLEOTIDE SEQUENCE [LARGE SCALE GENOMIC DNA]</scope>
    <source>
        <strain evidence="1 2">PCC 6912</strain>
    </source>
</reference>
<evidence type="ECO:0008006" key="3">
    <source>
        <dbReference type="Google" id="ProtNLM"/>
    </source>
</evidence>
<evidence type="ECO:0000313" key="2">
    <source>
        <dbReference type="Proteomes" id="UP000268857"/>
    </source>
</evidence>
<comment type="caution">
    <text evidence="1">The sequence shown here is derived from an EMBL/GenBank/DDBJ whole genome shotgun (WGS) entry which is preliminary data.</text>
</comment>
<dbReference type="InterPro" id="IPR011051">
    <property type="entry name" value="RmlC_Cupin_sf"/>
</dbReference>
<organism evidence="1 2">
    <name type="scientific">Chlorogloeopsis fritschii PCC 6912</name>
    <dbReference type="NCBI Taxonomy" id="211165"/>
    <lineage>
        <taxon>Bacteria</taxon>
        <taxon>Bacillati</taxon>
        <taxon>Cyanobacteriota</taxon>
        <taxon>Cyanophyceae</taxon>
        <taxon>Nostocales</taxon>
        <taxon>Chlorogloeopsidaceae</taxon>
        <taxon>Chlorogloeopsis</taxon>
    </lineage>
</organism>
<name>A0A433MYX8_CHLFR</name>
<keyword evidence="2" id="KW-1185">Reference proteome</keyword>
<dbReference type="RefSeq" id="WP_026087391.1">
    <property type="nucleotide sequence ID" value="NZ_AJLN01000047.1"/>
</dbReference>
<dbReference type="OrthoDB" id="511398at2"/>
<sequence>MSMRGIEIRQLESIKGGMVEFFTPQASHETMLVQIPAGAIDELFVHKSQTDQLLVVRGQFVLVTLVNKKYQYIALSDDNPAVVKIPPGVMHGAINFSAEPCFVVNAVLRHRATQQKDYIPHRRPFPYDLAAAQTALKKLKMTNRIEIFY</sequence>
<dbReference type="EMBL" id="RSCJ01000035">
    <property type="protein sequence ID" value="RUR73512.1"/>
    <property type="molecule type" value="Genomic_DNA"/>
</dbReference>
<dbReference type="STRING" id="211165.GCA_000317285_01198"/>
<gene>
    <name evidence="1" type="ORF">PCC6912_56830</name>
</gene>